<name>A0ABS9J324_9FLAO</name>
<evidence type="ECO:0000313" key="3">
    <source>
        <dbReference type="Proteomes" id="UP000829517"/>
    </source>
</evidence>
<comment type="caution">
    <text evidence="2">The sequence shown here is derived from an EMBL/GenBank/DDBJ whole genome shotgun (WGS) entry which is preliminary data.</text>
</comment>
<accession>A0ABS9J324</accession>
<dbReference type="Proteomes" id="UP000829517">
    <property type="component" value="Unassembled WGS sequence"/>
</dbReference>
<evidence type="ECO:0000313" key="2">
    <source>
        <dbReference type="EMBL" id="MCF8714814.1"/>
    </source>
</evidence>
<dbReference type="InterPro" id="IPR016176">
    <property type="entry name" value="Cbl-dep_enz_cat"/>
</dbReference>
<keyword evidence="3" id="KW-1185">Reference proteome</keyword>
<dbReference type="RefSeq" id="WP_236958781.1">
    <property type="nucleotide sequence ID" value="NZ_JAETXX010000004.1"/>
</dbReference>
<dbReference type="CDD" id="cd03677">
    <property type="entry name" value="MM_CoA_mutase_beta"/>
    <property type="match status" value="1"/>
</dbReference>
<dbReference type="Gene3D" id="3.20.20.240">
    <property type="entry name" value="Methylmalonyl-CoA mutase"/>
    <property type="match status" value="1"/>
</dbReference>
<feature type="domain" description="Methylmalonyl-CoA mutase alpha/beta chain catalytic" evidence="1">
    <location>
        <begin position="102"/>
        <end position="439"/>
    </location>
</feature>
<dbReference type="Pfam" id="PF01642">
    <property type="entry name" value="MM_CoA_mutase"/>
    <property type="match status" value="1"/>
</dbReference>
<dbReference type="EMBL" id="JAETXX010000004">
    <property type="protein sequence ID" value="MCF8714814.1"/>
    <property type="molecule type" value="Genomic_DNA"/>
</dbReference>
<evidence type="ECO:0000259" key="1">
    <source>
        <dbReference type="Pfam" id="PF01642"/>
    </source>
</evidence>
<dbReference type="InterPro" id="IPR006099">
    <property type="entry name" value="MeMalonylCoA_mutase_a/b_cat"/>
</dbReference>
<reference evidence="2 3" key="1">
    <citation type="submission" date="2021-01" db="EMBL/GenBank/DDBJ databases">
        <title>Genome sequencing of Joostella atrarenae M1-2 (= KCTC 23194).</title>
        <authorList>
            <person name="Zakaria M.R."/>
            <person name="Lam M.Q."/>
            <person name="Chong C.S."/>
        </authorList>
    </citation>
    <scope>NUCLEOTIDE SEQUENCE [LARGE SCALE GENOMIC DNA]</scope>
    <source>
        <strain evidence="2 3">M1-2</strain>
    </source>
</reference>
<sequence length="458" mass="53099">MLDSLFNEFRDISVKEWKQKIQFDLKGEDYNTTLVTKTLEDINIKPFYSQEDLPTEMEIGSNPPWNICEKIYVAKAFGANAKAIENIEKGAQSILFIFPDETVDLNALFKDFPFDLVSIHVETEFLSLDFIKKLIAYFKDKEAKIYLHLDIIGNLARSGNWYFNLKKDIAIFSEIQSLLSNLPQFKTSITVDLTLYQNAGANMVQQLAYALAHTNEYFTILEKKSFNVSFKVAVSSNYFFEIAKLKALRTLWKTLASEYSSTAECHLFCIPTKRNKTLYDYNVNMLRTTTEYMSAIIGGANTICTLPYDYFYHKDNEFASRIARNQLLILKHESYFDKVKNPSDGSYYIESITEDLAKKALDLFKKIEAGGGFLEQLKAHIIQKKIKENATLEQEKFNEKNKILVGTNKYQNKEDRMKNDLELYPFIKTEIRKTLIEPIIERRLAETSEQERLKNEPS</sequence>
<dbReference type="SUPFAM" id="SSF51703">
    <property type="entry name" value="Cobalamin (vitamin B12)-dependent enzymes"/>
    <property type="match status" value="1"/>
</dbReference>
<organism evidence="2 3">
    <name type="scientific">Joostella atrarenae</name>
    <dbReference type="NCBI Taxonomy" id="679257"/>
    <lineage>
        <taxon>Bacteria</taxon>
        <taxon>Pseudomonadati</taxon>
        <taxon>Bacteroidota</taxon>
        <taxon>Flavobacteriia</taxon>
        <taxon>Flavobacteriales</taxon>
        <taxon>Flavobacteriaceae</taxon>
        <taxon>Joostella</taxon>
    </lineage>
</organism>
<dbReference type="PANTHER" id="PTHR48101">
    <property type="entry name" value="METHYLMALONYL-COA MUTASE, MITOCHONDRIAL-RELATED"/>
    <property type="match status" value="1"/>
</dbReference>
<proteinExistence type="predicted"/>
<protein>
    <submittedName>
        <fullName evidence="2">Methylmalonyl-CoA mutase subunit beta</fullName>
    </submittedName>
</protein>
<dbReference type="PANTHER" id="PTHR48101:SF1">
    <property type="entry name" value="METHYLMALONYL-COA MUTASE, LARGE SUBUNIT"/>
    <property type="match status" value="1"/>
</dbReference>
<gene>
    <name evidence="2" type="ORF">JM658_08235</name>
</gene>